<dbReference type="AlphaFoldDB" id="A0A3N1P1F4"/>
<dbReference type="NCBIfam" id="NF009196">
    <property type="entry name" value="PRK12544.1"/>
    <property type="match status" value="1"/>
</dbReference>
<name>A0A3N1P1F4_9GAMM</name>
<dbReference type="InterPro" id="IPR014284">
    <property type="entry name" value="RNA_pol_sigma-70_dom"/>
</dbReference>
<keyword evidence="2" id="KW-0805">Transcription regulation</keyword>
<dbReference type="PANTHER" id="PTHR43133">
    <property type="entry name" value="RNA POLYMERASE ECF-TYPE SIGMA FACTO"/>
    <property type="match status" value="1"/>
</dbReference>
<dbReference type="Gene3D" id="1.10.1740.10">
    <property type="match status" value="1"/>
</dbReference>
<dbReference type="OrthoDB" id="9782108at2"/>
<comment type="similarity">
    <text evidence="1">Belongs to the sigma-70 factor family. ECF subfamily.</text>
</comment>
<dbReference type="InterPro" id="IPR039425">
    <property type="entry name" value="RNA_pol_sigma-70-like"/>
</dbReference>
<keyword evidence="4" id="KW-0238">DNA-binding</keyword>
<dbReference type="InterPro" id="IPR007627">
    <property type="entry name" value="RNA_pol_sigma70_r2"/>
</dbReference>
<feature type="domain" description="RNA polymerase sigma factor 70 region 4 type 2" evidence="7">
    <location>
        <begin position="135"/>
        <end position="185"/>
    </location>
</feature>
<protein>
    <submittedName>
        <fullName evidence="8">RNA polymerase sigma-70 factor (ECF subfamily)</fullName>
    </submittedName>
</protein>
<dbReference type="GO" id="GO:0003677">
    <property type="term" value="F:DNA binding"/>
    <property type="evidence" value="ECO:0007669"/>
    <property type="project" value="UniProtKB-KW"/>
</dbReference>
<dbReference type="SUPFAM" id="SSF88946">
    <property type="entry name" value="Sigma2 domain of RNA polymerase sigma factors"/>
    <property type="match status" value="1"/>
</dbReference>
<keyword evidence="5" id="KW-0804">Transcription</keyword>
<keyword evidence="9" id="KW-1185">Reference proteome</keyword>
<comment type="caution">
    <text evidence="8">The sequence shown here is derived from an EMBL/GenBank/DDBJ whole genome shotgun (WGS) entry which is preliminary data.</text>
</comment>
<evidence type="ECO:0000256" key="3">
    <source>
        <dbReference type="ARBA" id="ARBA00023082"/>
    </source>
</evidence>
<dbReference type="InterPro" id="IPR014289">
    <property type="entry name" value="RNA_pol_sigma-24-rel"/>
</dbReference>
<dbReference type="InterPro" id="IPR013249">
    <property type="entry name" value="RNA_pol_sigma70_r4_t2"/>
</dbReference>
<dbReference type="InterPro" id="IPR013324">
    <property type="entry name" value="RNA_pol_sigma_r3/r4-like"/>
</dbReference>
<dbReference type="GO" id="GO:0016987">
    <property type="term" value="F:sigma factor activity"/>
    <property type="evidence" value="ECO:0007669"/>
    <property type="project" value="UniProtKB-KW"/>
</dbReference>
<keyword evidence="3" id="KW-0731">Sigma factor</keyword>
<dbReference type="EMBL" id="RJUK01000001">
    <property type="protein sequence ID" value="ROQ21428.1"/>
    <property type="molecule type" value="Genomic_DNA"/>
</dbReference>
<evidence type="ECO:0000259" key="6">
    <source>
        <dbReference type="Pfam" id="PF04542"/>
    </source>
</evidence>
<gene>
    <name evidence="8" type="ORF">EDC38_2052</name>
</gene>
<evidence type="ECO:0000256" key="5">
    <source>
        <dbReference type="ARBA" id="ARBA00023163"/>
    </source>
</evidence>
<dbReference type="Proteomes" id="UP000273643">
    <property type="component" value="Unassembled WGS sequence"/>
</dbReference>
<dbReference type="Pfam" id="PF08281">
    <property type="entry name" value="Sigma70_r4_2"/>
    <property type="match status" value="1"/>
</dbReference>
<dbReference type="NCBIfam" id="TIGR02937">
    <property type="entry name" value="sigma70-ECF"/>
    <property type="match status" value="1"/>
</dbReference>
<dbReference type="SUPFAM" id="SSF88659">
    <property type="entry name" value="Sigma3 and sigma4 domains of RNA polymerase sigma factors"/>
    <property type="match status" value="1"/>
</dbReference>
<evidence type="ECO:0000259" key="7">
    <source>
        <dbReference type="Pfam" id="PF08281"/>
    </source>
</evidence>
<dbReference type="GO" id="GO:0006352">
    <property type="term" value="P:DNA-templated transcription initiation"/>
    <property type="evidence" value="ECO:0007669"/>
    <property type="project" value="InterPro"/>
</dbReference>
<dbReference type="PANTHER" id="PTHR43133:SF8">
    <property type="entry name" value="RNA POLYMERASE SIGMA FACTOR HI_1459-RELATED"/>
    <property type="match status" value="1"/>
</dbReference>
<dbReference type="InterPro" id="IPR013325">
    <property type="entry name" value="RNA_pol_sigma_r2"/>
</dbReference>
<evidence type="ECO:0000313" key="8">
    <source>
        <dbReference type="EMBL" id="ROQ21428.1"/>
    </source>
</evidence>
<proteinExistence type="inferred from homology"/>
<evidence type="ECO:0000313" key="9">
    <source>
        <dbReference type="Proteomes" id="UP000273643"/>
    </source>
</evidence>
<dbReference type="RefSeq" id="WP_123638433.1">
    <property type="nucleotide sequence ID" value="NZ_RJUK01000001.1"/>
</dbReference>
<accession>A0A3N1P1F4</accession>
<evidence type="ECO:0000256" key="4">
    <source>
        <dbReference type="ARBA" id="ARBA00023125"/>
    </source>
</evidence>
<evidence type="ECO:0000256" key="1">
    <source>
        <dbReference type="ARBA" id="ARBA00010641"/>
    </source>
</evidence>
<reference evidence="8 9" key="1">
    <citation type="submission" date="2018-11" db="EMBL/GenBank/DDBJ databases">
        <title>Genomic Encyclopedia of Type Strains, Phase IV (KMG-IV): sequencing the most valuable type-strain genomes for metagenomic binning, comparative biology and taxonomic classification.</title>
        <authorList>
            <person name="Goeker M."/>
        </authorList>
    </citation>
    <scope>NUCLEOTIDE SEQUENCE [LARGE SCALE GENOMIC DNA]</scope>
    <source>
        <strain evidence="8 9">DSM 16974</strain>
    </source>
</reference>
<dbReference type="Gene3D" id="1.10.10.10">
    <property type="entry name" value="Winged helix-like DNA-binding domain superfamily/Winged helix DNA-binding domain"/>
    <property type="match status" value="1"/>
</dbReference>
<sequence length="200" mass="23545">MSLPQESREFFNDDRYLMELRRQMLRFAQLQLSDRSAAEDAVQEALAGALKNARSFAGASAFKTWVFAILKHKITDHFRRQKRLVTESSLMREDEESDEVGELFNDKGFWHAEDRPNAWRDPDAALEDRHFWKVFETCLEHLPAKQARVFMMREFIGLTTDEICEAVSLTVSNLHVLLHRARLRLRACLEHHWFNRSQPL</sequence>
<feature type="domain" description="RNA polymerase sigma-70 region 2" evidence="6">
    <location>
        <begin position="19"/>
        <end position="83"/>
    </location>
</feature>
<organism evidence="8 9">
    <name type="scientific">Marinimicrobium koreense</name>
    <dbReference type="NCBI Taxonomy" id="306545"/>
    <lineage>
        <taxon>Bacteria</taxon>
        <taxon>Pseudomonadati</taxon>
        <taxon>Pseudomonadota</taxon>
        <taxon>Gammaproteobacteria</taxon>
        <taxon>Cellvibrionales</taxon>
        <taxon>Cellvibrionaceae</taxon>
        <taxon>Marinimicrobium</taxon>
    </lineage>
</organism>
<dbReference type="Pfam" id="PF04542">
    <property type="entry name" value="Sigma70_r2"/>
    <property type="match status" value="1"/>
</dbReference>
<evidence type="ECO:0000256" key="2">
    <source>
        <dbReference type="ARBA" id="ARBA00023015"/>
    </source>
</evidence>
<dbReference type="NCBIfam" id="TIGR02943">
    <property type="entry name" value="Sig70_famx1"/>
    <property type="match status" value="1"/>
</dbReference>
<dbReference type="InterPro" id="IPR036388">
    <property type="entry name" value="WH-like_DNA-bd_sf"/>
</dbReference>